<dbReference type="InterPro" id="IPR018294">
    <property type="entry name" value="ISPD_synthase_CS"/>
</dbReference>
<dbReference type="RefSeq" id="WP_172154002.1">
    <property type="nucleotide sequence ID" value="NZ_CP053564.1"/>
</dbReference>
<evidence type="ECO:0000313" key="4">
    <source>
        <dbReference type="Proteomes" id="UP000505377"/>
    </source>
</evidence>
<dbReference type="Gene3D" id="3.90.550.10">
    <property type="entry name" value="Spore Coat Polysaccharide Biosynthesis Protein SpsA, Chain A"/>
    <property type="match status" value="1"/>
</dbReference>
<evidence type="ECO:0000256" key="1">
    <source>
        <dbReference type="ARBA" id="ARBA00022679"/>
    </source>
</evidence>
<dbReference type="GO" id="GO:0008299">
    <property type="term" value="P:isoprenoid biosynthetic process"/>
    <property type="evidence" value="ECO:0007669"/>
    <property type="project" value="InterPro"/>
</dbReference>
<accession>A0A6M6JCG2</accession>
<protein>
    <submittedName>
        <fullName evidence="3">2-C-methyl-D-erythritol 4-phosphate cytidylyltransferase</fullName>
    </submittedName>
</protein>
<dbReference type="GO" id="GO:0050518">
    <property type="term" value="F:2-C-methyl-D-erythritol 4-phosphate cytidylyltransferase activity"/>
    <property type="evidence" value="ECO:0007669"/>
    <property type="project" value="TreeGrafter"/>
</dbReference>
<dbReference type="PANTHER" id="PTHR32125:SF4">
    <property type="entry name" value="2-C-METHYL-D-ERYTHRITOL 4-PHOSPHATE CYTIDYLYLTRANSFERASE, CHLOROPLASTIC"/>
    <property type="match status" value="1"/>
</dbReference>
<keyword evidence="1 3" id="KW-0808">Transferase</keyword>
<dbReference type="SUPFAM" id="SSF53448">
    <property type="entry name" value="Nucleotide-diphospho-sugar transferases"/>
    <property type="match status" value="1"/>
</dbReference>
<dbReference type="InterPro" id="IPR034683">
    <property type="entry name" value="IspD/TarI"/>
</dbReference>
<organism evidence="3 4">
    <name type="scientific">Pseudonocardia broussonetiae</name>
    <dbReference type="NCBI Taxonomy" id="2736640"/>
    <lineage>
        <taxon>Bacteria</taxon>
        <taxon>Bacillati</taxon>
        <taxon>Actinomycetota</taxon>
        <taxon>Actinomycetes</taxon>
        <taxon>Pseudonocardiales</taxon>
        <taxon>Pseudonocardiaceae</taxon>
        <taxon>Pseudonocardia</taxon>
    </lineage>
</organism>
<keyword evidence="2 3" id="KW-0548">Nucleotidyltransferase</keyword>
<sequence>MRVGAAALVLAGGSGSRVGADRNKVYLPVAGRSVLAWSVDALAGAPGVGPVVLVVRPEDHGHVRRLLDHEVDHAVEVVDGGATRQASELAGLRALAGRIGSGEVDVVLVHDGARPLVGPALVAEVLRVARASGGAVPGLVRSDLAVADGATLSAPVRLTAVQTPQGFRAAPLLAAYERAAAEGFAGTDTASCVERFAPGLAVHGVAGDPRNIKITYPHDVDVVAGALRAR</sequence>
<dbReference type="AlphaFoldDB" id="A0A6M6JCG2"/>
<dbReference type="PANTHER" id="PTHR32125">
    <property type="entry name" value="2-C-METHYL-D-ERYTHRITOL 4-PHOSPHATE CYTIDYLYLTRANSFERASE, CHLOROPLASTIC"/>
    <property type="match status" value="1"/>
</dbReference>
<dbReference type="PROSITE" id="PS01295">
    <property type="entry name" value="ISPD"/>
    <property type="match status" value="1"/>
</dbReference>
<name>A0A6M6JCG2_9PSEU</name>
<gene>
    <name evidence="3" type="ORF">HOP40_01245</name>
</gene>
<keyword evidence="4" id="KW-1185">Reference proteome</keyword>
<dbReference type="InterPro" id="IPR050088">
    <property type="entry name" value="IspD/TarI_cytidylyltransf_bact"/>
</dbReference>
<dbReference type="InterPro" id="IPR029044">
    <property type="entry name" value="Nucleotide-diphossugar_trans"/>
</dbReference>
<dbReference type="EMBL" id="CP053564">
    <property type="protein sequence ID" value="QJY44627.1"/>
    <property type="molecule type" value="Genomic_DNA"/>
</dbReference>
<proteinExistence type="predicted"/>
<evidence type="ECO:0000256" key="2">
    <source>
        <dbReference type="ARBA" id="ARBA00022695"/>
    </source>
</evidence>
<reference evidence="3 4" key="1">
    <citation type="submission" date="2020-05" db="EMBL/GenBank/DDBJ databases">
        <authorList>
            <person name="Mo P."/>
        </authorList>
    </citation>
    <scope>NUCLEOTIDE SEQUENCE [LARGE SCALE GENOMIC DNA]</scope>
    <source>
        <strain evidence="3 4">Gen01</strain>
    </source>
</reference>
<evidence type="ECO:0000313" key="3">
    <source>
        <dbReference type="EMBL" id="QJY44627.1"/>
    </source>
</evidence>
<dbReference type="Proteomes" id="UP000505377">
    <property type="component" value="Chromosome"/>
</dbReference>
<dbReference type="CDD" id="cd02516">
    <property type="entry name" value="CDP-ME_synthetase"/>
    <property type="match status" value="1"/>
</dbReference>
<dbReference type="Pfam" id="PF01128">
    <property type="entry name" value="IspD"/>
    <property type="match status" value="1"/>
</dbReference>
<dbReference type="KEGG" id="pbro:HOP40_01245"/>